<comment type="caution">
    <text evidence="9">The sequence shown here is derived from an EMBL/GenBank/DDBJ whole genome shotgun (WGS) entry which is preliminary data.</text>
</comment>
<dbReference type="PANTHER" id="PTHR30414">
    <property type="entry name" value="MINICONDUCTANCE MECHANOSENSITIVE CHANNEL YBDG"/>
    <property type="match status" value="1"/>
</dbReference>
<dbReference type="EMBL" id="PGFD01000001">
    <property type="protein sequence ID" value="PJJ67588.1"/>
    <property type="molecule type" value="Genomic_DNA"/>
</dbReference>
<accession>A0A2M9C9R1</accession>
<dbReference type="Proteomes" id="UP000228740">
    <property type="component" value="Unassembled WGS sequence"/>
</dbReference>
<feature type="domain" description="Mechanosensitive ion channel MscS C-terminal" evidence="8">
    <location>
        <begin position="375"/>
        <end position="438"/>
    </location>
</feature>
<evidence type="ECO:0000256" key="5">
    <source>
        <dbReference type="ARBA" id="ARBA00023136"/>
    </source>
</evidence>
<reference evidence="9 10" key="1">
    <citation type="submission" date="2017-11" db="EMBL/GenBank/DDBJ databases">
        <title>Genomic Encyclopedia of Archaeal and Bacterial Type Strains, Phase II (KMG-II): From Individual Species to Whole Genera.</title>
        <authorList>
            <person name="Goeker M."/>
        </authorList>
    </citation>
    <scope>NUCLEOTIDE SEQUENCE [LARGE SCALE GENOMIC DNA]</scope>
    <source>
        <strain evidence="9 10">DSM 27617</strain>
    </source>
</reference>
<dbReference type="GO" id="GO:0012505">
    <property type="term" value="C:endomembrane system"/>
    <property type="evidence" value="ECO:0007669"/>
    <property type="project" value="UniProtKB-SubCell"/>
</dbReference>
<dbReference type="Pfam" id="PF21082">
    <property type="entry name" value="MS_channel_3rd"/>
    <property type="match status" value="1"/>
</dbReference>
<keyword evidence="5 6" id="KW-0472">Membrane</keyword>
<dbReference type="InterPro" id="IPR030192">
    <property type="entry name" value="YbdG"/>
</dbReference>
<dbReference type="InterPro" id="IPR006685">
    <property type="entry name" value="MscS_channel_2nd"/>
</dbReference>
<dbReference type="GO" id="GO:0008381">
    <property type="term" value="F:mechanosensitive monoatomic ion channel activity"/>
    <property type="evidence" value="ECO:0007669"/>
    <property type="project" value="InterPro"/>
</dbReference>
<protein>
    <submittedName>
        <fullName evidence="9">Miniconductance mechanosensitive channel</fullName>
    </submittedName>
</protein>
<gene>
    <name evidence="9" type="ORF">CLV73_1603</name>
</gene>
<organism evidence="9 10">
    <name type="scientific">Chryseobacterium geocarposphaerae</name>
    <dbReference type="NCBI Taxonomy" id="1416776"/>
    <lineage>
        <taxon>Bacteria</taxon>
        <taxon>Pseudomonadati</taxon>
        <taxon>Bacteroidota</taxon>
        <taxon>Flavobacteriia</taxon>
        <taxon>Flavobacteriales</taxon>
        <taxon>Weeksellaceae</taxon>
        <taxon>Chryseobacterium group</taxon>
        <taxon>Chryseobacterium</taxon>
    </lineage>
</organism>
<dbReference type="Gene3D" id="2.30.30.60">
    <property type="match status" value="1"/>
</dbReference>
<feature type="transmembrane region" description="Helical" evidence="6">
    <location>
        <begin position="109"/>
        <end position="129"/>
    </location>
</feature>
<evidence type="ECO:0000313" key="9">
    <source>
        <dbReference type="EMBL" id="PJJ67588.1"/>
    </source>
</evidence>
<dbReference type="GO" id="GO:0071470">
    <property type="term" value="P:cellular response to osmotic stress"/>
    <property type="evidence" value="ECO:0007669"/>
    <property type="project" value="InterPro"/>
</dbReference>
<evidence type="ECO:0000256" key="4">
    <source>
        <dbReference type="ARBA" id="ARBA00022989"/>
    </source>
</evidence>
<evidence type="ECO:0000256" key="2">
    <source>
        <dbReference type="ARBA" id="ARBA00008017"/>
    </source>
</evidence>
<feature type="transmembrane region" description="Helical" evidence="6">
    <location>
        <begin position="141"/>
        <end position="162"/>
    </location>
</feature>
<evidence type="ECO:0000259" key="8">
    <source>
        <dbReference type="Pfam" id="PF21082"/>
    </source>
</evidence>
<comment type="subcellular location">
    <subcellularLocation>
        <location evidence="1">Endomembrane system</location>
        <topology evidence="1">Multi-pass membrane protein</topology>
    </subcellularLocation>
</comment>
<dbReference type="GO" id="GO:0005886">
    <property type="term" value="C:plasma membrane"/>
    <property type="evidence" value="ECO:0007669"/>
    <property type="project" value="TreeGrafter"/>
</dbReference>
<dbReference type="AlphaFoldDB" id="A0A2M9C9R1"/>
<evidence type="ECO:0000259" key="7">
    <source>
        <dbReference type="Pfam" id="PF00924"/>
    </source>
</evidence>
<feature type="domain" description="Mechanosensitive ion channel MscS" evidence="7">
    <location>
        <begin position="229"/>
        <end position="297"/>
    </location>
</feature>
<dbReference type="InterPro" id="IPR049278">
    <property type="entry name" value="MS_channel_C"/>
</dbReference>
<feature type="transmembrane region" description="Helical" evidence="6">
    <location>
        <begin position="63"/>
        <end position="89"/>
    </location>
</feature>
<comment type="similarity">
    <text evidence="2">Belongs to the MscS (TC 1.A.23) family.</text>
</comment>
<dbReference type="SUPFAM" id="SSF50182">
    <property type="entry name" value="Sm-like ribonucleoproteins"/>
    <property type="match status" value="1"/>
</dbReference>
<proteinExistence type="inferred from homology"/>
<feature type="transmembrane region" description="Helical" evidence="6">
    <location>
        <begin position="213"/>
        <end position="238"/>
    </location>
</feature>
<sequence length="448" mass="51329">MIISFGTKIDRKIVIKLSLNFPKFAVMNDQLQETRNFIQDLSYQLYIYISKISPAGFDWVVHLIVKLALLVALFLLVDFILKPVINFIFRFFQNEKKYPIIKSIYESKVSNSVAHFVALGVVASIQAFIFPPRAIPITNTFIIRSINLGVVLIFAGMLYRGLTAFRNYFSIKQDFYKIMALNAISETMKILGIFIFSIVGICVIFGIKGTTIVGSLGAITAVLVLVFRDTILGFVTGIHVATSKNMKVGDWIGIPKYNLEGTIEDITLLTTRIQSFDKTVSTIPTYDLMSTEVKNLQVMSESNTRRIKKSIIFNIKSFKFLDDEMFNKLVEINLLKDYLLQKKEEINKQRSSLSHAEKLINGQQLTNIGTFRKYAYEYLRHNKNIDQDGTVLVRQMEITSQGLPLEIYCFTNDSKWENFEQIQSDIFDHLLVASREFDLEVMQVNIKI</sequence>
<dbReference type="InterPro" id="IPR023408">
    <property type="entry name" value="MscS_beta-dom_sf"/>
</dbReference>
<name>A0A2M9C9R1_9FLAO</name>
<evidence type="ECO:0000256" key="3">
    <source>
        <dbReference type="ARBA" id="ARBA00022692"/>
    </source>
</evidence>
<dbReference type="PANTHER" id="PTHR30414:SF0">
    <property type="entry name" value="MINICONDUCTANCE MECHANOSENSITIVE CHANNEL YBDG"/>
    <property type="match status" value="1"/>
</dbReference>
<keyword evidence="10" id="KW-1185">Reference proteome</keyword>
<keyword evidence="4 6" id="KW-1133">Transmembrane helix</keyword>
<evidence type="ECO:0000256" key="1">
    <source>
        <dbReference type="ARBA" id="ARBA00004127"/>
    </source>
</evidence>
<dbReference type="Pfam" id="PF00924">
    <property type="entry name" value="MS_channel_2nd"/>
    <property type="match status" value="1"/>
</dbReference>
<dbReference type="InterPro" id="IPR010920">
    <property type="entry name" value="LSM_dom_sf"/>
</dbReference>
<feature type="transmembrane region" description="Helical" evidence="6">
    <location>
        <begin position="183"/>
        <end position="207"/>
    </location>
</feature>
<evidence type="ECO:0000313" key="10">
    <source>
        <dbReference type="Proteomes" id="UP000228740"/>
    </source>
</evidence>
<keyword evidence="3 6" id="KW-0812">Transmembrane</keyword>
<evidence type="ECO:0000256" key="6">
    <source>
        <dbReference type="SAM" id="Phobius"/>
    </source>
</evidence>